<proteinExistence type="predicted"/>
<evidence type="ECO:0000313" key="2">
    <source>
        <dbReference type="Proteomes" id="UP000095517"/>
    </source>
</evidence>
<dbReference type="STRING" id="338188.ERS852397_03222"/>
<gene>
    <name evidence="1" type="ORF">ERS852397_03222</name>
</gene>
<dbReference type="Proteomes" id="UP000095517">
    <property type="component" value="Unassembled WGS sequence"/>
</dbReference>
<accession>A0A174JJF3</accession>
<reference evidence="1 2" key="1">
    <citation type="submission" date="2015-09" db="EMBL/GenBank/DDBJ databases">
        <authorList>
            <consortium name="Pathogen Informatics"/>
        </authorList>
    </citation>
    <scope>NUCLEOTIDE SEQUENCE [LARGE SCALE GENOMIC DNA]</scope>
    <source>
        <strain evidence="1 2">2789STDY5608840</strain>
    </source>
</reference>
<dbReference type="AlphaFoldDB" id="A0A174JJF3"/>
<evidence type="ECO:0000313" key="1">
    <source>
        <dbReference type="EMBL" id="CUO97280.1"/>
    </source>
</evidence>
<sequence length="1051" mass="117405">MKLNKLPLNVIGLNRVGLNQIGSPSRRANTSDRPYIDPEVLASLVAVCICDGKSNDDPDRAVIKNLVDPDNPFIISNAAFKLNSGYGKYEEDFTDWIIYPNIKVTDSVITTDGNFKSSWFIYKHSSESKINEMNIKVSGIPKGGKILYIYISDETANLPIAYTIPKDGIYHLPESKINNNRASVGFTVESRYDWNNIRIEQIPSFEGAFVTDGKDDLITSTKTVKEMLGGSNEVTVVSMMLNLENEKITYTNQIRPFQNGYIRNNVISNTGGKYGIYGYKITDITDIFKNRISINDILGDRKDYSTDAGGTVRIDGKFSVEGYCFNDGTIGEMSQVAWYWTFISNKVLTTDQINQVISYFNLDKHVKPDIIYDTIRQSITNENHASFNDELVDFSGNGHNMKIYNSAWNKESGINDEGAWQTDGVSDYGNVENLPILKDYTVAIERRWITSPVDKNQCLAFKGHTNDWGAFACEFSNAGQLRSYTFSPSYNILQSYNEKSLVYQSKYSYSGTPIVASASIDGSTLRLCLPRGGFPFYANVAIKMFLLFPYSLSEFLIERQLKRYKLGTLYPDMVEFRPIVKSNREYSSISYSVNPGEYISVDSMVTITVTLSNTSDKLIDVSCNAISDISISGDNGVYKITGKVVKSPQKIDITIDEYIRYEDIVQPYPAIINLKQDGKTITWGDKLKVGSDIVFVGSANLLPELYTVSETRYNGVTLYPNTIIKVEKSMVFDNARTYLKANEPSCILSPNRLRIPNSSYKILGYIPDLTGKGNHGKLNNFAYAGMSGANGYVEDFTKWSKNSSLDDVEITYDRIKVNKLTRSTVLYVTSNKFINKIKIVASGIPNGGKLTFTQYPDNAIENNKEFEIGGVTTTGSWGFSIKEGLNLDWSNLVIQQIGEHEGSICFDGTDDHITISNIIGGKCIMAKVTVNRNSGIIYDQRRANVPNKSWMQLNPSSVIFEQNAVSTYIDGILNHNVTGSDLVSKTVNLTCELEIGDTSGTYQPTIGSSYAVGYTTNINLYEFMLFPDVPNEEEIKELNDVMGIENNIEVS</sequence>
<name>A0A174JJF3_9BACE</name>
<dbReference type="EMBL" id="CYZH01000022">
    <property type="protein sequence ID" value="CUO97280.1"/>
    <property type="molecule type" value="Genomic_DNA"/>
</dbReference>
<dbReference type="RefSeq" id="WP_055279641.1">
    <property type="nucleotide sequence ID" value="NZ_CABIXA010000022.1"/>
</dbReference>
<organism evidence="1 2">
    <name type="scientific">Bacteroides finegoldii</name>
    <dbReference type="NCBI Taxonomy" id="338188"/>
    <lineage>
        <taxon>Bacteria</taxon>
        <taxon>Pseudomonadati</taxon>
        <taxon>Bacteroidota</taxon>
        <taxon>Bacteroidia</taxon>
        <taxon>Bacteroidales</taxon>
        <taxon>Bacteroidaceae</taxon>
        <taxon>Bacteroides</taxon>
    </lineage>
</organism>
<protein>
    <submittedName>
        <fullName evidence="1">Uncharacterized protein</fullName>
    </submittedName>
</protein>